<keyword evidence="3" id="KW-1185">Reference proteome</keyword>
<dbReference type="AlphaFoldDB" id="A0AAE0PEA9"/>
<proteinExistence type="predicted"/>
<protein>
    <submittedName>
        <fullName evidence="2">Uncharacterized protein</fullName>
    </submittedName>
</protein>
<reference evidence="2" key="2">
    <citation type="submission" date="2023-07" db="EMBL/GenBank/DDBJ databases">
        <authorList>
            <consortium name="Lawrence Berkeley National Laboratory"/>
            <person name="Haridas S."/>
            <person name="Hensen N."/>
            <person name="Bonometti L."/>
            <person name="Westerberg I."/>
            <person name="Brannstrom I.O."/>
            <person name="Guillou S."/>
            <person name="Cros-Aarteil S."/>
            <person name="Calhoun S."/>
            <person name="Kuo A."/>
            <person name="Mondo S."/>
            <person name="Pangilinan J."/>
            <person name="Riley R."/>
            <person name="LaButti K."/>
            <person name="Andreopoulos B."/>
            <person name="Lipzen A."/>
            <person name="Chen C."/>
            <person name="Yanf M."/>
            <person name="Daum C."/>
            <person name="Ng V."/>
            <person name="Clum A."/>
            <person name="Steindorff A."/>
            <person name="Ohm R."/>
            <person name="Martin F."/>
            <person name="Silar P."/>
            <person name="Natvig D."/>
            <person name="Lalanne C."/>
            <person name="Gautier V."/>
            <person name="Ament-velasquez S.L."/>
            <person name="Kruys A."/>
            <person name="Hutchinson M.I."/>
            <person name="Powell A.J."/>
            <person name="Barry K."/>
            <person name="Miller A.N."/>
            <person name="Grigoriev I.V."/>
            <person name="Debuchy R."/>
            <person name="Gladieux P."/>
            <person name="Thoren M.H."/>
            <person name="Johannesson H."/>
        </authorList>
    </citation>
    <scope>NUCLEOTIDE SEQUENCE</scope>
    <source>
        <strain evidence="2">FGSC 1904</strain>
    </source>
</reference>
<evidence type="ECO:0000256" key="1">
    <source>
        <dbReference type="SAM" id="MobiDB-lite"/>
    </source>
</evidence>
<comment type="caution">
    <text evidence="2">The sequence shown here is derived from an EMBL/GenBank/DDBJ whole genome shotgun (WGS) entry which is preliminary data.</text>
</comment>
<feature type="compositionally biased region" description="Basic and acidic residues" evidence="1">
    <location>
        <begin position="194"/>
        <end position="227"/>
    </location>
</feature>
<dbReference type="Proteomes" id="UP001281003">
    <property type="component" value="Unassembled WGS sequence"/>
</dbReference>
<gene>
    <name evidence="2" type="ORF">B0T20DRAFT_498216</name>
</gene>
<organism evidence="2 3">
    <name type="scientific">Sordaria brevicollis</name>
    <dbReference type="NCBI Taxonomy" id="83679"/>
    <lineage>
        <taxon>Eukaryota</taxon>
        <taxon>Fungi</taxon>
        <taxon>Dikarya</taxon>
        <taxon>Ascomycota</taxon>
        <taxon>Pezizomycotina</taxon>
        <taxon>Sordariomycetes</taxon>
        <taxon>Sordariomycetidae</taxon>
        <taxon>Sordariales</taxon>
        <taxon>Sordariaceae</taxon>
        <taxon>Sordaria</taxon>
    </lineage>
</organism>
<name>A0AAE0PEA9_SORBR</name>
<accession>A0AAE0PEA9</accession>
<evidence type="ECO:0000313" key="2">
    <source>
        <dbReference type="EMBL" id="KAK3398373.1"/>
    </source>
</evidence>
<reference evidence="2" key="1">
    <citation type="journal article" date="2023" name="Mol. Phylogenet. Evol.">
        <title>Genome-scale phylogeny and comparative genomics of the fungal order Sordariales.</title>
        <authorList>
            <person name="Hensen N."/>
            <person name="Bonometti L."/>
            <person name="Westerberg I."/>
            <person name="Brannstrom I.O."/>
            <person name="Guillou S."/>
            <person name="Cros-Aarteil S."/>
            <person name="Calhoun S."/>
            <person name="Haridas S."/>
            <person name="Kuo A."/>
            <person name="Mondo S."/>
            <person name="Pangilinan J."/>
            <person name="Riley R."/>
            <person name="LaButti K."/>
            <person name="Andreopoulos B."/>
            <person name="Lipzen A."/>
            <person name="Chen C."/>
            <person name="Yan M."/>
            <person name="Daum C."/>
            <person name="Ng V."/>
            <person name="Clum A."/>
            <person name="Steindorff A."/>
            <person name="Ohm R.A."/>
            <person name="Martin F."/>
            <person name="Silar P."/>
            <person name="Natvig D.O."/>
            <person name="Lalanne C."/>
            <person name="Gautier V."/>
            <person name="Ament-Velasquez S.L."/>
            <person name="Kruys A."/>
            <person name="Hutchinson M.I."/>
            <person name="Powell A.J."/>
            <person name="Barry K."/>
            <person name="Miller A.N."/>
            <person name="Grigoriev I.V."/>
            <person name="Debuchy R."/>
            <person name="Gladieux P."/>
            <person name="Hiltunen Thoren M."/>
            <person name="Johannesson H."/>
        </authorList>
    </citation>
    <scope>NUCLEOTIDE SEQUENCE</scope>
    <source>
        <strain evidence="2">FGSC 1904</strain>
    </source>
</reference>
<sequence length="227" mass="26260">MKYISRALTLSRVGQTCLPIMEEITQIKVTILQRRKHALNLITALKESLRQHMKRPLPDYALHRQPGYNEVHGCLAFVSSQGLEMTTRAENHLWIKVYGYPSVFEELFLCGLDKYENLVNELIQRDAWHLHYRLAVIKATQDAQGDLDGETEGNEWQEEMDIAEETYEGVKEMSQEEEALEVEETLEKVAALRITEEPEKQEPLRTQSTRESRSTRGPRSTKETRSA</sequence>
<feature type="region of interest" description="Disordered" evidence="1">
    <location>
        <begin position="189"/>
        <end position="227"/>
    </location>
</feature>
<dbReference type="EMBL" id="JAUTDP010000006">
    <property type="protein sequence ID" value="KAK3398373.1"/>
    <property type="molecule type" value="Genomic_DNA"/>
</dbReference>
<evidence type="ECO:0000313" key="3">
    <source>
        <dbReference type="Proteomes" id="UP001281003"/>
    </source>
</evidence>